<accession>A0A0D2ARK3</accession>
<dbReference type="PANTHER" id="PTHR42032">
    <property type="entry name" value="YALI0E30679P"/>
    <property type="match status" value="1"/>
</dbReference>
<feature type="compositionally biased region" description="Basic and acidic residues" evidence="2">
    <location>
        <begin position="164"/>
        <end position="175"/>
    </location>
</feature>
<name>A0A0D2ARK3_9PEZI</name>
<dbReference type="GeneID" id="27308050"/>
<feature type="coiled-coil region" evidence="1">
    <location>
        <begin position="368"/>
        <end position="395"/>
    </location>
</feature>
<evidence type="ECO:0000313" key="3">
    <source>
        <dbReference type="EMBL" id="KIW09140.1"/>
    </source>
</evidence>
<dbReference type="EMBL" id="KN847529">
    <property type="protein sequence ID" value="KIW09140.1"/>
    <property type="molecule type" value="Genomic_DNA"/>
</dbReference>
<dbReference type="PANTHER" id="PTHR42032:SF1">
    <property type="entry name" value="YALI0E30679P"/>
    <property type="match status" value="1"/>
</dbReference>
<feature type="region of interest" description="Disordered" evidence="2">
    <location>
        <begin position="159"/>
        <end position="195"/>
    </location>
</feature>
<dbReference type="HOGENOM" id="CLU_025640_0_0_1"/>
<protein>
    <submittedName>
        <fullName evidence="3">Uncharacterized protein</fullName>
    </submittedName>
</protein>
<sequence>MDEDGDTVPGLQRANTFSPSSKPTWSRSAAGTGFQRTSSAEPVLRRQRSRQFSRTSVDTDSILLERPVTRAQNATDGDHDESKEEWHSIALIFVALPAIAGVFFENGSAVVTDILMLGLGCLFLYWSVKWPWQWYYSTQEMKLAEVDPSAEFAIVEESDDDLARDDGEPKAKPEQGEASSRGDAQGANPSAQHLNRAKAKRGEALKALQTLEIMALSSCFLSPAAVAYMLHKIRPYLSRPSGGVVSNSNLTLFVLAAELRPVLHFFRLVEERTLHLQRIVSSLPASDERQLELRVEDLTKRVEELTSMLPGTNTQTITATGTSEKQSALVSSETSSELEGNIRQSLQPQLDALNRAVRRYEKRATTQAIVTEARLQDLEAQLKDALSLAAAASRQSQKSGLLTQVFDVVRWMLTRPLEALSHLFLLPFQLAGEVWRFLVGPRRKRKKAFGMTGSHAAAAGEGKKWAGEFKGKASRVESR</sequence>
<feature type="compositionally biased region" description="Polar residues" evidence="2">
    <location>
        <begin position="13"/>
        <end position="40"/>
    </location>
</feature>
<dbReference type="InParanoid" id="A0A0D2ARK3"/>
<dbReference type="VEuPathDB" id="FungiDB:PV09_00077"/>
<evidence type="ECO:0000313" key="4">
    <source>
        <dbReference type="Proteomes" id="UP000053259"/>
    </source>
</evidence>
<keyword evidence="4" id="KW-1185">Reference proteome</keyword>
<dbReference type="Proteomes" id="UP000053259">
    <property type="component" value="Unassembled WGS sequence"/>
</dbReference>
<dbReference type="RefSeq" id="XP_016219009.1">
    <property type="nucleotide sequence ID" value="XM_016352752.1"/>
</dbReference>
<gene>
    <name evidence="3" type="ORF">PV09_00077</name>
</gene>
<proteinExistence type="predicted"/>
<evidence type="ECO:0000256" key="2">
    <source>
        <dbReference type="SAM" id="MobiDB-lite"/>
    </source>
</evidence>
<dbReference type="STRING" id="253628.A0A0D2ARK3"/>
<keyword evidence="1" id="KW-0175">Coiled coil</keyword>
<feature type="region of interest" description="Disordered" evidence="2">
    <location>
        <begin position="1"/>
        <end position="42"/>
    </location>
</feature>
<organism evidence="3 4">
    <name type="scientific">Verruconis gallopava</name>
    <dbReference type="NCBI Taxonomy" id="253628"/>
    <lineage>
        <taxon>Eukaryota</taxon>
        <taxon>Fungi</taxon>
        <taxon>Dikarya</taxon>
        <taxon>Ascomycota</taxon>
        <taxon>Pezizomycotina</taxon>
        <taxon>Dothideomycetes</taxon>
        <taxon>Pleosporomycetidae</taxon>
        <taxon>Venturiales</taxon>
        <taxon>Sympoventuriaceae</taxon>
        <taxon>Verruconis</taxon>
    </lineage>
</organism>
<evidence type="ECO:0000256" key="1">
    <source>
        <dbReference type="SAM" id="Coils"/>
    </source>
</evidence>
<dbReference type="AlphaFoldDB" id="A0A0D2ARK3"/>
<dbReference type="OrthoDB" id="5422510at2759"/>
<reference evidence="3 4" key="1">
    <citation type="submission" date="2015-01" db="EMBL/GenBank/DDBJ databases">
        <title>The Genome Sequence of Ochroconis gallopava CBS43764.</title>
        <authorList>
            <consortium name="The Broad Institute Genomics Platform"/>
            <person name="Cuomo C."/>
            <person name="de Hoog S."/>
            <person name="Gorbushina A."/>
            <person name="Stielow B."/>
            <person name="Teixiera M."/>
            <person name="Abouelleil A."/>
            <person name="Chapman S.B."/>
            <person name="Priest M."/>
            <person name="Young S.K."/>
            <person name="Wortman J."/>
            <person name="Nusbaum C."/>
            <person name="Birren B."/>
        </authorList>
    </citation>
    <scope>NUCLEOTIDE SEQUENCE [LARGE SCALE GENOMIC DNA]</scope>
    <source>
        <strain evidence="3 4">CBS 43764</strain>
    </source>
</reference>